<sequence>MYFLDMLFSKTQLFLYFFLRKAHFALFKHVL</sequence>
<evidence type="ECO:0000313" key="1">
    <source>
        <dbReference type="EMBL" id="EPH20158.1"/>
    </source>
</evidence>
<proteinExistence type="predicted"/>
<dbReference type="AlphaFoldDB" id="S3YR43"/>
<name>S3YR43_BACSE</name>
<comment type="caution">
    <text evidence="1">The sequence shown here is derived from an EMBL/GenBank/DDBJ whole genome shotgun (WGS) entry which is preliminary data.</text>
</comment>
<gene>
    <name evidence="1" type="ORF">HMPREF1181_01792</name>
</gene>
<reference evidence="1 2" key="1">
    <citation type="submission" date="2013-05" db="EMBL/GenBank/DDBJ databases">
        <title>The Genome Sequence of Bacteroides stercoris CC31F.</title>
        <authorList>
            <consortium name="The Broad Institute Genomics Platform"/>
            <person name="Earl A."/>
            <person name="Ward D."/>
            <person name="Feldgarden M."/>
            <person name="Gevers D."/>
            <person name="Oliphant K."/>
            <person name="Allen-Vercoe E."/>
            <person name="Walker B."/>
            <person name="Young S."/>
            <person name="Zeng Q."/>
            <person name="Gargeya S."/>
            <person name="Fitzgerald M."/>
            <person name="Haas B."/>
            <person name="Abouelleil A."/>
            <person name="Allen A.W."/>
            <person name="Alvarado L."/>
            <person name="Arachchi H.M."/>
            <person name="Berlin A.M."/>
            <person name="Chapman S.B."/>
            <person name="Gainer-Dewar J."/>
            <person name="Goldberg J."/>
            <person name="Griggs A."/>
            <person name="Gujja S."/>
            <person name="Hansen M."/>
            <person name="Howarth C."/>
            <person name="Imamovic A."/>
            <person name="Ireland A."/>
            <person name="Larimer J."/>
            <person name="McCowan C."/>
            <person name="Murphy C."/>
            <person name="Pearson M."/>
            <person name="Poon T.W."/>
            <person name="Priest M."/>
            <person name="Roberts A."/>
            <person name="Saif S."/>
            <person name="Shea T."/>
            <person name="Sisk P."/>
            <person name="Sykes S."/>
            <person name="Wortman J."/>
            <person name="Nusbaum C."/>
            <person name="Birren B."/>
        </authorList>
    </citation>
    <scope>NUCLEOTIDE SEQUENCE [LARGE SCALE GENOMIC DNA]</scope>
    <source>
        <strain evidence="1 2">CC31F</strain>
    </source>
</reference>
<organism evidence="1 2">
    <name type="scientific">Bacteroides stercoris CC31F</name>
    <dbReference type="NCBI Taxonomy" id="1073351"/>
    <lineage>
        <taxon>Bacteria</taxon>
        <taxon>Pseudomonadati</taxon>
        <taxon>Bacteroidota</taxon>
        <taxon>Bacteroidia</taxon>
        <taxon>Bacteroidales</taxon>
        <taxon>Bacteroidaceae</taxon>
        <taxon>Bacteroides</taxon>
    </lineage>
</organism>
<dbReference type="HOGENOM" id="CLU_3395174_0_0_10"/>
<dbReference type="EMBL" id="ATFP01000025">
    <property type="protein sequence ID" value="EPH20158.1"/>
    <property type="molecule type" value="Genomic_DNA"/>
</dbReference>
<evidence type="ECO:0000313" key="2">
    <source>
        <dbReference type="Proteomes" id="UP000014614"/>
    </source>
</evidence>
<accession>S3YR43</accession>
<dbReference type="Proteomes" id="UP000014614">
    <property type="component" value="Unassembled WGS sequence"/>
</dbReference>
<protein>
    <submittedName>
        <fullName evidence="1">Uncharacterized protein</fullName>
    </submittedName>
</protein>